<protein>
    <recommendedName>
        <fullName evidence="13">Glutamate receptor</fullName>
    </recommendedName>
</protein>
<comment type="similarity">
    <text evidence="2 13">Belongs to the glutamate-gated ion channel (TC 1.A.10.1) family.</text>
</comment>
<dbReference type="PANTHER" id="PTHR18966">
    <property type="entry name" value="IONOTROPIC GLUTAMATE RECEPTOR"/>
    <property type="match status" value="1"/>
</dbReference>
<dbReference type="GO" id="GO:0016020">
    <property type="term" value="C:membrane"/>
    <property type="evidence" value="ECO:0007669"/>
    <property type="project" value="UniProtKB-SubCell"/>
</dbReference>
<feature type="transmembrane region" description="Helical" evidence="15">
    <location>
        <begin position="816"/>
        <end position="837"/>
    </location>
</feature>
<keyword evidence="6 15" id="KW-1133">Transmembrane helix</keyword>
<evidence type="ECO:0000256" key="5">
    <source>
        <dbReference type="ARBA" id="ARBA00022729"/>
    </source>
</evidence>
<gene>
    <name evidence="18" type="ORF">RIF29_35831</name>
</gene>
<comment type="subcellular location">
    <subcellularLocation>
        <location evidence="1">Membrane</location>
        <topology evidence="1">Multi-pass membrane protein</topology>
    </subcellularLocation>
</comment>
<dbReference type="AlphaFoldDB" id="A0AAN9EBL4"/>
<proteinExistence type="inferred from homology"/>
<accession>A0AAN9EBL4</accession>
<dbReference type="InterPro" id="IPR028082">
    <property type="entry name" value="Peripla_BP_I"/>
</dbReference>
<feature type="domain" description="Ionotropic glutamate receptor C-terminal" evidence="17">
    <location>
        <begin position="459"/>
        <end position="795"/>
    </location>
</feature>
<feature type="disulfide bond" evidence="14">
    <location>
        <begin position="743"/>
        <end position="799"/>
    </location>
</feature>
<feature type="chain" id="PRO_5042906372" description="Glutamate receptor" evidence="16">
    <location>
        <begin position="30"/>
        <end position="931"/>
    </location>
</feature>
<keyword evidence="12 13" id="KW-0407">Ion channel</keyword>
<dbReference type="EMBL" id="JAYWIO010000007">
    <property type="protein sequence ID" value="KAK7252107.1"/>
    <property type="molecule type" value="Genomic_DNA"/>
</dbReference>
<dbReference type="Gene3D" id="1.10.287.70">
    <property type="match status" value="1"/>
</dbReference>
<evidence type="ECO:0000256" key="11">
    <source>
        <dbReference type="ARBA" id="ARBA00023286"/>
    </source>
</evidence>
<name>A0AAN9EBL4_CROPI</name>
<dbReference type="Pfam" id="PF10613">
    <property type="entry name" value="Lig_chan-Glu_bd"/>
    <property type="match status" value="1"/>
</dbReference>
<evidence type="ECO:0000256" key="10">
    <source>
        <dbReference type="ARBA" id="ARBA00023180"/>
    </source>
</evidence>
<dbReference type="CDD" id="cd19990">
    <property type="entry name" value="PBP1_GABAb_receptor_plant"/>
    <property type="match status" value="1"/>
</dbReference>
<keyword evidence="11 13" id="KW-1071">Ligand-gated ion channel</keyword>
<keyword evidence="8 13" id="KW-0472">Membrane</keyword>
<dbReference type="InterPro" id="IPR019594">
    <property type="entry name" value="Glu/Gly-bd"/>
</dbReference>
<dbReference type="PIRSF" id="PIRSF037090">
    <property type="entry name" value="Iontro_Glu-like_rcpt_pln"/>
    <property type="match status" value="1"/>
</dbReference>
<evidence type="ECO:0000259" key="17">
    <source>
        <dbReference type="SMART" id="SM00079"/>
    </source>
</evidence>
<dbReference type="InterPro" id="IPR017103">
    <property type="entry name" value="Iontropic_Glu_rcpt_pln"/>
</dbReference>
<keyword evidence="10" id="KW-0325">Glycoprotein</keyword>
<dbReference type="Pfam" id="PF01094">
    <property type="entry name" value="ANF_receptor"/>
    <property type="match status" value="1"/>
</dbReference>
<evidence type="ECO:0000256" key="9">
    <source>
        <dbReference type="ARBA" id="ARBA00023170"/>
    </source>
</evidence>
<evidence type="ECO:0000256" key="12">
    <source>
        <dbReference type="ARBA" id="ARBA00023303"/>
    </source>
</evidence>
<dbReference type="SMART" id="SM00079">
    <property type="entry name" value="PBPe"/>
    <property type="match status" value="1"/>
</dbReference>
<keyword evidence="5 16" id="KW-0732">Signal</keyword>
<keyword evidence="4 15" id="KW-0812">Transmembrane</keyword>
<evidence type="ECO:0000256" key="4">
    <source>
        <dbReference type="ARBA" id="ARBA00022692"/>
    </source>
</evidence>
<evidence type="ECO:0000256" key="6">
    <source>
        <dbReference type="ARBA" id="ARBA00022989"/>
    </source>
</evidence>
<feature type="transmembrane region" description="Helical" evidence="15">
    <location>
        <begin position="638"/>
        <end position="658"/>
    </location>
</feature>
<evidence type="ECO:0000256" key="1">
    <source>
        <dbReference type="ARBA" id="ARBA00004141"/>
    </source>
</evidence>
<evidence type="ECO:0000256" key="13">
    <source>
        <dbReference type="PIRNR" id="PIRNR037090"/>
    </source>
</evidence>
<evidence type="ECO:0000256" key="7">
    <source>
        <dbReference type="ARBA" id="ARBA00023065"/>
    </source>
</evidence>
<dbReference type="SUPFAM" id="SSF53822">
    <property type="entry name" value="Periplasmic binding protein-like I"/>
    <property type="match status" value="1"/>
</dbReference>
<dbReference type="Gene3D" id="3.40.50.2300">
    <property type="match status" value="3"/>
</dbReference>
<evidence type="ECO:0000313" key="18">
    <source>
        <dbReference type="EMBL" id="KAK7252107.1"/>
    </source>
</evidence>
<sequence>MNYHYSISPETLLSFYLLITFVLINGCQAETTNGENKVISIGAIIDVNSRTGKEQQVAMDIAAQSYKYSSKTYKLALYYQDLSNDPFKATTLAENMIRNQKVQVIVGMQKWTDAAQVAELGSQAQVPVISFSAPSVTPPLMAIRWPYLVSLGNNGTAYVKCVADIVHAYSWPKIVAIYEDDGYGRDYGMLALLSEALQDVGSTIEYRLALPSSSYMSDPGDFVREGLLKLIENTQSRVFIVLHSSLDMVIHLFGEASRMGLVDRESAWIIPESITNSLDYVNKSAISYMEGALGIKTYYSDSSSDYLDFEAQFRRTFRTKHPEEDNRNPGFYALQAYDSIKIIAQAVDRMANGAISGKKTLLSEMLSSNFVGLSGEIQFDGVQLLQNPTLRIVNAYGKSYTELDFWTLEQGFITSLSTGQVEGNASRNTGSLSGTIFWPGKWSGVPKGWNMPTKQNPMKIAVPGRTSFSKFVKVEYGENGNPNKYSGFCIEIFEKVLELLEYDLPYDYYPINGTYPDLVQLVYNKTFDAVVGDMTLLSERLQYVDFTVPYAESGLSMIVPQTSEDSALMFLKPFTWQMWVVTGAILTYTMLIVWYLERENNPEFCGNWKSQMGTALWFTFSSLFFVHREKIYSNLTRVVMVSWLFLVLILNSSYTASLSSMLTVQQLKPNVTDIEWLKKNREKIGCDGDSFVRTYLEKVEQFKPEDIIDISSEYSYPGAFKNHSIAAAFLELPYEKVYISRYCTGYSGSTPSTRFGGLGFMFQKGSPVAKDVSKAILQLMEKGEIKLLEDKWLDPSGQCNNNVISTNTESLKLGSLWVLFVISGATSTICFILSTIYSLKSSQTDQNDAQGNGTANDENPWKKAVKLAKKVCSIKDNKAKAQEDVTDCSSRWDISTTDTPEHQQGMASQLPEIIVASSPPSPMQMTTPDHS</sequence>
<dbReference type="Proteomes" id="UP001372338">
    <property type="component" value="Unassembled WGS sequence"/>
</dbReference>
<dbReference type="FunFam" id="3.40.50.2300:FF:000188">
    <property type="entry name" value="Glutamate receptor"/>
    <property type="match status" value="1"/>
</dbReference>
<feature type="signal peptide" evidence="16">
    <location>
        <begin position="1"/>
        <end position="29"/>
    </location>
</feature>
<comment type="function">
    <text evidence="13">Glutamate-gated receptor that probably acts as non-selective cation channel.</text>
</comment>
<dbReference type="SUPFAM" id="SSF53850">
    <property type="entry name" value="Periplasmic binding protein-like II"/>
    <property type="match status" value="1"/>
</dbReference>
<evidence type="ECO:0000313" key="19">
    <source>
        <dbReference type="Proteomes" id="UP001372338"/>
    </source>
</evidence>
<evidence type="ECO:0000256" key="14">
    <source>
        <dbReference type="PIRSR" id="PIRSR037090-50"/>
    </source>
</evidence>
<keyword evidence="9 13" id="KW-0675">Receptor</keyword>
<evidence type="ECO:0000256" key="2">
    <source>
        <dbReference type="ARBA" id="ARBA00008685"/>
    </source>
</evidence>
<dbReference type="CDD" id="cd13686">
    <property type="entry name" value="GluR_Plant"/>
    <property type="match status" value="1"/>
</dbReference>
<dbReference type="InterPro" id="IPR044440">
    <property type="entry name" value="GABAb_receptor_plant_PBP1"/>
</dbReference>
<reference evidence="18 19" key="1">
    <citation type="submission" date="2024-01" db="EMBL/GenBank/DDBJ databases">
        <title>The genomes of 5 underutilized Papilionoideae crops provide insights into root nodulation and disease resistanc.</title>
        <authorList>
            <person name="Yuan L."/>
        </authorList>
    </citation>
    <scope>NUCLEOTIDE SEQUENCE [LARGE SCALE GENOMIC DNA]</scope>
    <source>
        <strain evidence="18">ZHUSHIDOU_FW_LH</strain>
        <tissue evidence="18">Leaf</tissue>
    </source>
</reference>
<evidence type="ECO:0000256" key="3">
    <source>
        <dbReference type="ARBA" id="ARBA00022448"/>
    </source>
</evidence>
<dbReference type="InterPro" id="IPR001320">
    <property type="entry name" value="Iontro_rcpt_C"/>
</dbReference>
<evidence type="ECO:0000256" key="15">
    <source>
        <dbReference type="SAM" id="Phobius"/>
    </source>
</evidence>
<feature type="transmembrane region" description="Helical" evidence="15">
    <location>
        <begin position="576"/>
        <end position="596"/>
    </location>
</feature>
<evidence type="ECO:0000256" key="8">
    <source>
        <dbReference type="ARBA" id="ARBA00023136"/>
    </source>
</evidence>
<dbReference type="FunFam" id="1.10.287.70:FF:000037">
    <property type="entry name" value="Glutamate receptor"/>
    <property type="match status" value="1"/>
</dbReference>
<dbReference type="InterPro" id="IPR015683">
    <property type="entry name" value="Ionotropic_Glu_rcpt"/>
</dbReference>
<evidence type="ECO:0000256" key="16">
    <source>
        <dbReference type="SAM" id="SignalP"/>
    </source>
</evidence>
<dbReference type="Pfam" id="PF00060">
    <property type="entry name" value="Lig_chan"/>
    <property type="match status" value="1"/>
</dbReference>
<keyword evidence="7 13" id="KW-0406">Ion transport</keyword>
<keyword evidence="14" id="KW-1015">Disulfide bond</keyword>
<dbReference type="GO" id="GO:0015276">
    <property type="term" value="F:ligand-gated monoatomic ion channel activity"/>
    <property type="evidence" value="ECO:0007669"/>
    <property type="project" value="InterPro"/>
</dbReference>
<keyword evidence="19" id="KW-1185">Reference proteome</keyword>
<comment type="caution">
    <text evidence="18">The sequence shown here is derived from an EMBL/GenBank/DDBJ whole genome shotgun (WGS) entry which is preliminary data.</text>
</comment>
<keyword evidence="3 13" id="KW-0813">Transport</keyword>
<dbReference type="InterPro" id="IPR001828">
    <property type="entry name" value="ANF_lig-bd_rcpt"/>
</dbReference>
<organism evidence="18 19">
    <name type="scientific">Crotalaria pallida</name>
    <name type="common">Smooth rattlebox</name>
    <name type="synonym">Crotalaria striata</name>
    <dbReference type="NCBI Taxonomy" id="3830"/>
    <lineage>
        <taxon>Eukaryota</taxon>
        <taxon>Viridiplantae</taxon>
        <taxon>Streptophyta</taxon>
        <taxon>Embryophyta</taxon>
        <taxon>Tracheophyta</taxon>
        <taxon>Spermatophyta</taxon>
        <taxon>Magnoliopsida</taxon>
        <taxon>eudicotyledons</taxon>
        <taxon>Gunneridae</taxon>
        <taxon>Pentapetalae</taxon>
        <taxon>rosids</taxon>
        <taxon>fabids</taxon>
        <taxon>Fabales</taxon>
        <taxon>Fabaceae</taxon>
        <taxon>Papilionoideae</taxon>
        <taxon>50 kb inversion clade</taxon>
        <taxon>genistoids sensu lato</taxon>
        <taxon>core genistoids</taxon>
        <taxon>Crotalarieae</taxon>
        <taxon>Crotalaria</taxon>
    </lineage>
</organism>
<dbReference type="FunFam" id="3.40.190.10:FF:000054">
    <property type="entry name" value="Glutamate receptor"/>
    <property type="match status" value="1"/>
</dbReference>
<dbReference type="Gene3D" id="3.40.190.10">
    <property type="entry name" value="Periplasmic binding protein-like II"/>
    <property type="match status" value="2"/>
</dbReference>
<feature type="transmembrane region" description="Helical" evidence="15">
    <location>
        <begin position="608"/>
        <end position="626"/>
    </location>
</feature>